<reference evidence="4" key="1">
    <citation type="submission" date="2020-05" db="EMBL/GenBank/DDBJ databases">
        <authorList>
            <person name="Chiriac C."/>
            <person name="Salcher M."/>
            <person name="Ghai R."/>
            <person name="Kavagutti S V."/>
        </authorList>
    </citation>
    <scope>NUCLEOTIDE SEQUENCE</scope>
</reference>
<gene>
    <name evidence="2" type="ORF">UFOPK2658_00271</name>
    <name evidence="3" type="ORF">UFOPK2880_00347</name>
    <name evidence="4" type="ORF">UFOPK3304_01144</name>
    <name evidence="5" type="ORF">UFOPK3494_01307</name>
</gene>
<dbReference type="AlphaFoldDB" id="A0A6J7DSG2"/>
<evidence type="ECO:0000313" key="3">
    <source>
        <dbReference type="EMBL" id="CAB4764477.1"/>
    </source>
</evidence>
<keyword evidence="1" id="KW-0812">Transmembrane</keyword>
<organism evidence="4">
    <name type="scientific">freshwater metagenome</name>
    <dbReference type="NCBI Taxonomy" id="449393"/>
    <lineage>
        <taxon>unclassified sequences</taxon>
        <taxon>metagenomes</taxon>
        <taxon>ecological metagenomes</taxon>
    </lineage>
</organism>
<keyword evidence="1" id="KW-0472">Membrane</keyword>
<protein>
    <submittedName>
        <fullName evidence="4">Unannotated protein</fullName>
    </submittedName>
</protein>
<evidence type="ECO:0000313" key="5">
    <source>
        <dbReference type="EMBL" id="CAB4907553.1"/>
    </source>
</evidence>
<dbReference type="EMBL" id="CAEZYH010000005">
    <property type="protein sequence ID" value="CAB4708885.1"/>
    <property type="molecule type" value="Genomic_DNA"/>
</dbReference>
<proteinExistence type="predicted"/>
<feature type="transmembrane region" description="Helical" evidence="1">
    <location>
        <begin position="96"/>
        <end position="117"/>
    </location>
</feature>
<feature type="transmembrane region" description="Helical" evidence="1">
    <location>
        <begin position="72"/>
        <end position="90"/>
    </location>
</feature>
<evidence type="ECO:0000256" key="1">
    <source>
        <dbReference type="SAM" id="Phobius"/>
    </source>
</evidence>
<feature type="transmembrane region" description="Helical" evidence="1">
    <location>
        <begin position="12"/>
        <end position="30"/>
    </location>
</feature>
<feature type="transmembrane region" description="Helical" evidence="1">
    <location>
        <begin position="36"/>
        <end position="52"/>
    </location>
</feature>
<dbReference type="EMBL" id="CAFBMF010000098">
    <property type="protein sequence ID" value="CAB4907553.1"/>
    <property type="molecule type" value="Genomic_DNA"/>
</dbReference>
<evidence type="ECO:0000313" key="2">
    <source>
        <dbReference type="EMBL" id="CAB4708885.1"/>
    </source>
</evidence>
<evidence type="ECO:0000313" key="4">
    <source>
        <dbReference type="EMBL" id="CAB4873611.1"/>
    </source>
</evidence>
<name>A0A6J7DSG2_9ZZZZ</name>
<accession>A0A6J7DSG2</accession>
<dbReference type="EMBL" id="CAFBLJ010000057">
    <property type="protein sequence ID" value="CAB4873611.1"/>
    <property type="molecule type" value="Genomic_DNA"/>
</dbReference>
<dbReference type="EMBL" id="CAEZZP010000012">
    <property type="protein sequence ID" value="CAB4764477.1"/>
    <property type="molecule type" value="Genomic_DNA"/>
</dbReference>
<sequence length="131" mass="14731">MATRQNSLERIWFIAVVVWSILRVIFADVFFAKYGINIWIFAGVEVISSPILARSTSKMAISLSRHHLRNSLIWGILTLVSFAAPDVYLLTTGKHLPWLAYLVVIAIMVIAGTISMIKMRRKAEELAQSGQ</sequence>
<keyword evidence="1" id="KW-1133">Transmembrane helix</keyword>